<keyword evidence="3" id="KW-1185">Reference proteome</keyword>
<name>A0A3N4RWN3_9ACTN</name>
<dbReference type="InterPro" id="IPR000182">
    <property type="entry name" value="GNAT_dom"/>
</dbReference>
<sequence>MIIRQLKDTAEDAEAVQRVSRAAFRDLDGRPRDDPDRPGDEVHRIRALARARHLAVTDPDGCWIAEQDGEAVGVALSLRREGVWVLPLFVVLPAAQGRGVGRLLLERAAGYGRGCLRGMLCASPSPAAARRYRAAGFTLHPAMRLAGQVDRERLLDPGDIPVHAGNATHLHLLDSVDRRVRGAAHGPDHPFMLAHFEELLVADTLAGTGYCYRDGGTVQLLAATSKRIAARLLREALARVPVGTEAGVSFLTAEQEWAVDVGLDLGLSLSTRGYLALRGMRPPAPYVPNGGYL</sequence>
<evidence type="ECO:0000313" key="2">
    <source>
        <dbReference type="EMBL" id="RPE35165.1"/>
    </source>
</evidence>
<proteinExistence type="predicted"/>
<dbReference type="RefSeq" id="WP_123818736.1">
    <property type="nucleotide sequence ID" value="NZ_JBEYIY010000017.1"/>
</dbReference>
<feature type="domain" description="N-acetyltransferase" evidence="1">
    <location>
        <begin position="1"/>
        <end position="156"/>
    </location>
</feature>
<evidence type="ECO:0000313" key="3">
    <source>
        <dbReference type="Proteomes" id="UP000266906"/>
    </source>
</evidence>
<dbReference type="PROSITE" id="PS51186">
    <property type="entry name" value="GNAT"/>
    <property type="match status" value="1"/>
</dbReference>
<dbReference type="InterPro" id="IPR016181">
    <property type="entry name" value="Acyl_CoA_acyltransferase"/>
</dbReference>
<dbReference type="EMBL" id="RKQG01000001">
    <property type="protein sequence ID" value="RPE35165.1"/>
    <property type="molecule type" value="Genomic_DNA"/>
</dbReference>
<evidence type="ECO:0000259" key="1">
    <source>
        <dbReference type="PROSITE" id="PS51186"/>
    </source>
</evidence>
<dbReference type="Proteomes" id="UP000266906">
    <property type="component" value="Unassembled WGS sequence"/>
</dbReference>
<organism evidence="2 3">
    <name type="scientific">Kitasatospora cineracea</name>
    <dbReference type="NCBI Taxonomy" id="88074"/>
    <lineage>
        <taxon>Bacteria</taxon>
        <taxon>Bacillati</taxon>
        <taxon>Actinomycetota</taxon>
        <taxon>Actinomycetes</taxon>
        <taxon>Kitasatosporales</taxon>
        <taxon>Streptomycetaceae</taxon>
        <taxon>Kitasatospora</taxon>
    </lineage>
</organism>
<dbReference type="AlphaFoldDB" id="A0A3N4RWN3"/>
<dbReference type="Gene3D" id="3.40.630.30">
    <property type="match status" value="1"/>
</dbReference>
<dbReference type="SUPFAM" id="SSF55729">
    <property type="entry name" value="Acyl-CoA N-acyltransferases (Nat)"/>
    <property type="match status" value="1"/>
</dbReference>
<reference evidence="2 3" key="1">
    <citation type="submission" date="2018-11" db="EMBL/GenBank/DDBJ databases">
        <title>Sequencing the genomes of 1000 actinobacteria strains.</title>
        <authorList>
            <person name="Klenk H.-P."/>
        </authorList>
    </citation>
    <scope>NUCLEOTIDE SEQUENCE [LARGE SCALE GENOMIC DNA]</scope>
    <source>
        <strain evidence="2 3">DSM 44781</strain>
    </source>
</reference>
<dbReference type="GO" id="GO:0016747">
    <property type="term" value="F:acyltransferase activity, transferring groups other than amino-acyl groups"/>
    <property type="evidence" value="ECO:0007669"/>
    <property type="project" value="InterPro"/>
</dbReference>
<comment type="caution">
    <text evidence="2">The sequence shown here is derived from an EMBL/GenBank/DDBJ whole genome shotgun (WGS) entry which is preliminary data.</text>
</comment>
<dbReference type="CDD" id="cd04301">
    <property type="entry name" value="NAT_SF"/>
    <property type="match status" value="1"/>
</dbReference>
<accession>A0A3N4RWN3</accession>
<gene>
    <name evidence="2" type="ORF">EDD38_3512</name>
</gene>
<dbReference type="Pfam" id="PF13508">
    <property type="entry name" value="Acetyltransf_7"/>
    <property type="match status" value="1"/>
</dbReference>
<protein>
    <submittedName>
        <fullName evidence="2">N-acetyltransferase YhbS</fullName>
    </submittedName>
</protein>